<dbReference type="KEGG" id="bgt:106068517"/>
<proteinExistence type="predicted"/>
<evidence type="ECO:0000313" key="2">
    <source>
        <dbReference type="EnsemblMetazoa" id="BGLB024014-PA"/>
    </source>
</evidence>
<dbReference type="Proteomes" id="UP000076420">
    <property type="component" value="Unassembled WGS sequence"/>
</dbReference>
<gene>
    <name evidence="2" type="primary">106068517</name>
</gene>
<evidence type="ECO:0000313" key="3">
    <source>
        <dbReference type="Proteomes" id="UP000076420"/>
    </source>
</evidence>
<sequence length="102" mass="11165">MRPVCLEYEGTPAIATQYLFGPDLLVTPVYTENVKDILVSLPLTKGYTWIHIWSGTAYQGGQTVNVAAPLGEPAVFYRSDSAYSSSFEKLRAESSEVNCIIG</sequence>
<dbReference type="VEuPathDB" id="VectorBase:BGLB024014"/>
<dbReference type="PANTHER" id="PTHR46959:SF2">
    <property type="entry name" value="SULFOQUINOVOSIDASE"/>
    <property type="match status" value="1"/>
</dbReference>
<dbReference type="STRING" id="6526.A0A2C9KVH6"/>
<organism evidence="2 3">
    <name type="scientific">Biomphalaria glabrata</name>
    <name type="common">Bloodfluke planorb</name>
    <name type="synonym">Freshwater snail</name>
    <dbReference type="NCBI Taxonomy" id="6526"/>
    <lineage>
        <taxon>Eukaryota</taxon>
        <taxon>Metazoa</taxon>
        <taxon>Spiralia</taxon>
        <taxon>Lophotrochozoa</taxon>
        <taxon>Mollusca</taxon>
        <taxon>Gastropoda</taxon>
        <taxon>Heterobranchia</taxon>
        <taxon>Euthyneura</taxon>
        <taxon>Panpulmonata</taxon>
        <taxon>Hygrophila</taxon>
        <taxon>Lymnaeoidea</taxon>
        <taxon>Planorbidae</taxon>
        <taxon>Biomphalaria</taxon>
    </lineage>
</organism>
<accession>A0A2C9KVH6</accession>
<dbReference type="Gene3D" id="2.60.40.1180">
    <property type="entry name" value="Golgi alpha-mannosidase II"/>
    <property type="match status" value="1"/>
</dbReference>
<name>A0A2C9KVH6_BIOGL</name>
<dbReference type="VEuPathDB" id="VectorBase:BGLAX_031612"/>
<evidence type="ECO:0000259" key="1">
    <source>
        <dbReference type="Pfam" id="PF21365"/>
    </source>
</evidence>
<dbReference type="InterPro" id="IPR052990">
    <property type="entry name" value="Sulfoquinovosidase_GH31"/>
</dbReference>
<dbReference type="Pfam" id="PF21365">
    <property type="entry name" value="Glyco_hydro_31_3rd"/>
    <property type="match status" value="1"/>
</dbReference>
<feature type="domain" description="Glycosyl hydrolase family 31 C-terminal" evidence="1">
    <location>
        <begin position="1"/>
        <end position="81"/>
    </location>
</feature>
<dbReference type="InterPro" id="IPR048395">
    <property type="entry name" value="Glyco_hydro_31_C"/>
</dbReference>
<protein>
    <recommendedName>
        <fullName evidence="1">Glycosyl hydrolase family 31 C-terminal domain-containing protein</fullName>
    </recommendedName>
</protein>
<reference evidence="2" key="1">
    <citation type="submission" date="2020-05" db="UniProtKB">
        <authorList>
            <consortium name="EnsemblMetazoa"/>
        </authorList>
    </citation>
    <scope>IDENTIFICATION</scope>
    <source>
        <strain evidence="2">BB02</strain>
    </source>
</reference>
<dbReference type="InterPro" id="IPR013780">
    <property type="entry name" value="Glyco_hydro_b"/>
</dbReference>
<dbReference type="SUPFAM" id="SSF51011">
    <property type="entry name" value="Glycosyl hydrolase domain"/>
    <property type="match status" value="1"/>
</dbReference>
<dbReference type="AlphaFoldDB" id="A0A2C9KVH6"/>
<dbReference type="EnsemblMetazoa" id="BGLB024014-RA">
    <property type="protein sequence ID" value="BGLB024014-PA"/>
    <property type="gene ID" value="BGLB024014"/>
</dbReference>
<dbReference type="PANTHER" id="PTHR46959">
    <property type="entry name" value="SULFOQUINOVOSIDASE"/>
    <property type="match status" value="1"/>
</dbReference>